<dbReference type="GO" id="GO:0004114">
    <property type="term" value="F:3',5'-cyclic-nucleotide phosphodiesterase activity"/>
    <property type="evidence" value="ECO:0007669"/>
    <property type="project" value="InterPro"/>
</dbReference>
<evidence type="ECO:0000313" key="2">
    <source>
        <dbReference type="Proteomes" id="UP000095280"/>
    </source>
</evidence>
<dbReference type="Pfam" id="PF23571">
    <property type="entry name" value="GH3_M"/>
    <property type="match status" value="1"/>
</dbReference>
<organism evidence="2 3">
    <name type="scientific">Macrostomum lignano</name>
    <dbReference type="NCBI Taxonomy" id="282301"/>
    <lineage>
        <taxon>Eukaryota</taxon>
        <taxon>Metazoa</taxon>
        <taxon>Spiralia</taxon>
        <taxon>Lophotrochozoa</taxon>
        <taxon>Platyhelminthes</taxon>
        <taxon>Rhabditophora</taxon>
        <taxon>Macrostomorpha</taxon>
        <taxon>Macrostomida</taxon>
        <taxon>Macrostomidae</taxon>
        <taxon>Macrostomum</taxon>
    </lineage>
</organism>
<dbReference type="Pfam" id="PF00233">
    <property type="entry name" value="PDEase_I"/>
    <property type="match status" value="2"/>
</dbReference>
<dbReference type="Gene3D" id="1.10.1300.10">
    <property type="entry name" value="3'5'-cyclic nucleotide phosphodiesterase, catalytic domain"/>
    <property type="match status" value="1"/>
</dbReference>
<name>A0A1I8GHR6_9PLAT</name>
<dbReference type="WBParaSite" id="maker-uti_cns_0046753-snap-gene-0.8-mRNA-1">
    <property type="protein sequence ID" value="maker-uti_cns_0046753-snap-gene-0.8-mRNA-1"/>
    <property type="gene ID" value="maker-uti_cns_0046753-snap-gene-0.8"/>
</dbReference>
<sequence length="1073" mass="122184">LASVLLAAGAAACQYIRRKEPSDSLSWRGFITSVLLRLFVETIARYSLSANRKAYKSCSSIRAAQEKTLMRIVRQSRDTLFGRDHRFAEIHSIEDYRALVPVRDYAQLDKYNQLAYRGEPDVFFKGRADYLAKTSGTTGKNKTFPMAKRYRMQQIWGFFANMSCSEVFLAKVGRRETMAPQLYLAVLSGDRQNEFGIDIGPLSKYFFSNGEIYATPDEVFTRIHDSDACFYLHAVFALSLERIGSALAFFPTNLISFMRCLNSNWDSVLSDIENGKLNAEKLKGVDADLLSSLNQRLSPKPQRAAQLRSQFGDGKDLTGFFEKAWPNVPFVMLARSGSFQTSFQYLKNYLGNVPAFCPCIMGTEGMLGINLSIVGDDEPDRYHPMLTGSFFEFVPVDGNGNDLGEPKLAHELQVGCLYETVATSFNCFRLRVGDVIKVVDMDGCAPVFEMSHRKSHVLSVHVEKTTEKSLQAGAMLSIGQLGCTMVDFTATDCFLYEPLVNTSRGSKYYVLFVELDGDKCLNDEEKLLFDKSLMDSCENYKLFRTEGHIDSMHVVQVGRGAFADLRRTMMELNKDISETQFKMPRVLKTGEHRSSMSPSCTAALMENRFSLDPETKNLRLKRFPIPESQGYDPMGILDANYHGSAELLMRQRCKSWFRMDMFVLDRLLEAPLIPFCLHLFCDIWSFHRSLEGDPAPIVDVIKLVRLARTISEKYSSINYYHTAIHGMDVAQSMSCLLRVALKLGVLTLERQELFIAVLSALMHDINHPGVTYDYFYDKVIKNFFKSKNMVSNENPLTNEPLRTSIHQRFSRSSSKRRYLHSLESHQANMSVSALLCSSLISHLPEQRQRQLCELMSSLVESTDMSLHQSLSTEVSRLATLFDSGSPPEIESQERLILLCFILKCSDISNPAKEWDYYFTWAKLITAEFFAQGDKERFIRGCLNPNKFVTHFCDRTLVNFEHSQVGFIKFIRESFQFLDSIMHCGLTRRILLRLDRNQQMMMKIRDLKKFSTGVDVKSPPRKLVVTLMLKGPADPQPATQKLKCCLLLGSRDRSSCMRRSKQSIVVCDKMQIMY</sequence>
<dbReference type="InterPro" id="IPR055378">
    <property type="entry name" value="GH3_C"/>
</dbReference>
<dbReference type="InterPro" id="IPR002073">
    <property type="entry name" value="PDEase_catalytic_dom"/>
</dbReference>
<dbReference type="PANTHER" id="PTHR31901">
    <property type="entry name" value="GH3 DOMAIN-CONTAINING PROTEIN"/>
    <property type="match status" value="1"/>
</dbReference>
<dbReference type="SMART" id="SM00471">
    <property type="entry name" value="HDc"/>
    <property type="match status" value="1"/>
</dbReference>
<dbReference type="CDD" id="cd00077">
    <property type="entry name" value="HDc"/>
    <property type="match status" value="1"/>
</dbReference>
<evidence type="ECO:0000313" key="4">
    <source>
        <dbReference type="WBParaSite" id="maker-uti_cns_0046753-snap-gene-0.8-mRNA-1"/>
    </source>
</evidence>
<dbReference type="InterPro" id="IPR004993">
    <property type="entry name" value="GH3"/>
</dbReference>
<dbReference type="Proteomes" id="UP000095280">
    <property type="component" value="Unplaced"/>
</dbReference>
<dbReference type="GO" id="GO:0016881">
    <property type="term" value="F:acid-amino acid ligase activity"/>
    <property type="evidence" value="ECO:0007669"/>
    <property type="project" value="TreeGrafter"/>
</dbReference>
<dbReference type="PROSITE" id="PS51845">
    <property type="entry name" value="PDEASE_I_2"/>
    <property type="match status" value="1"/>
</dbReference>
<dbReference type="SUPFAM" id="SSF109604">
    <property type="entry name" value="HD-domain/PDEase-like"/>
    <property type="match status" value="1"/>
</dbReference>
<protein>
    <submittedName>
        <fullName evidence="3 4">PDEase domain-containing protein</fullName>
    </submittedName>
</protein>
<dbReference type="GO" id="GO:0005737">
    <property type="term" value="C:cytoplasm"/>
    <property type="evidence" value="ECO:0007669"/>
    <property type="project" value="TreeGrafter"/>
</dbReference>
<keyword evidence="2" id="KW-1185">Reference proteome</keyword>
<dbReference type="InterPro" id="IPR003607">
    <property type="entry name" value="HD/PDEase_dom"/>
</dbReference>
<proteinExistence type="predicted"/>
<evidence type="ECO:0000313" key="3">
    <source>
        <dbReference type="WBParaSite" id="maker-uti_cns_0001993-snap-gene-0.2-mRNA-1"/>
    </source>
</evidence>
<feature type="domain" description="PDEase" evidence="1">
    <location>
        <begin position="629"/>
        <end position="1007"/>
    </location>
</feature>
<dbReference type="WBParaSite" id="maker-uti_cns_0001993-snap-gene-0.2-mRNA-1">
    <property type="protein sequence ID" value="maker-uti_cns_0001993-snap-gene-0.2-mRNA-1"/>
    <property type="gene ID" value="maker-uti_cns_0001993-snap-gene-0.2"/>
</dbReference>
<dbReference type="GO" id="GO:0007165">
    <property type="term" value="P:signal transduction"/>
    <property type="evidence" value="ECO:0007669"/>
    <property type="project" value="InterPro"/>
</dbReference>
<dbReference type="Pfam" id="PF23572">
    <property type="entry name" value="GH3_C"/>
    <property type="match status" value="1"/>
</dbReference>
<dbReference type="AlphaFoldDB" id="A0A1I8GHR6"/>
<dbReference type="InterPro" id="IPR055377">
    <property type="entry name" value="GH3_M"/>
</dbReference>
<accession>A0A1I8GHR6</accession>
<dbReference type="Pfam" id="PF03321">
    <property type="entry name" value="GH3"/>
    <property type="match status" value="1"/>
</dbReference>
<reference evidence="3 4" key="1">
    <citation type="submission" date="2016-11" db="UniProtKB">
        <authorList>
            <consortium name="WormBaseParasite"/>
        </authorList>
    </citation>
    <scope>IDENTIFICATION</scope>
</reference>
<dbReference type="PANTHER" id="PTHR31901:SF9">
    <property type="entry name" value="GH3 DOMAIN-CONTAINING PROTEIN"/>
    <property type="match status" value="1"/>
</dbReference>
<dbReference type="InterPro" id="IPR036971">
    <property type="entry name" value="PDEase_catalytic_dom_sf"/>
</dbReference>
<evidence type="ECO:0000259" key="1">
    <source>
        <dbReference type="PROSITE" id="PS51845"/>
    </source>
</evidence>